<dbReference type="AlphaFoldDB" id="A0A1N7CMF3"/>
<accession>A0A1N7CMF3</accession>
<dbReference type="STRING" id="1344003.SAMN05445060_0228"/>
<dbReference type="EMBL" id="FTNT01000001">
    <property type="protein sequence ID" value="SIR64713.1"/>
    <property type="molecule type" value="Genomic_DNA"/>
</dbReference>
<gene>
    <name evidence="1" type="ORF">SAMN05445060_0228</name>
</gene>
<reference evidence="1 2" key="1">
    <citation type="submission" date="2017-01" db="EMBL/GenBank/DDBJ databases">
        <authorList>
            <person name="Mah S.A."/>
            <person name="Swanson W.J."/>
            <person name="Moy G.W."/>
            <person name="Vacquier V.D."/>
        </authorList>
    </citation>
    <scope>NUCLEOTIDE SEQUENCE [LARGE SCALE GENOMIC DNA]</scope>
    <source>
        <strain evidence="1 2">CPCC 203464</strain>
    </source>
</reference>
<name>A0A1N7CMF3_9NOCA</name>
<protein>
    <submittedName>
        <fullName evidence="1">Uncharacterized protein</fullName>
    </submittedName>
</protein>
<dbReference type="Proteomes" id="UP000186218">
    <property type="component" value="Unassembled WGS sequence"/>
</dbReference>
<keyword evidence="2" id="KW-1185">Reference proteome</keyword>
<proteinExistence type="predicted"/>
<sequence>MREPGPPASMTGLIGWYRSSDQRPVMRDRRSAIADTNVDIDDMALAEDTR</sequence>
<evidence type="ECO:0000313" key="2">
    <source>
        <dbReference type="Proteomes" id="UP000186218"/>
    </source>
</evidence>
<organism evidence="1 2">
    <name type="scientific">Williamsia sterculiae</name>
    <dbReference type="NCBI Taxonomy" id="1344003"/>
    <lineage>
        <taxon>Bacteria</taxon>
        <taxon>Bacillati</taxon>
        <taxon>Actinomycetota</taxon>
        <taxon>Actinomycetes</taxon>
        <taxon>Mycobacteriales</taxon>
        <taxon>Nocardiaceae</taxon>
        <taxon>Williamsia</taxon>
    </lineage>
</organism>
<evidence type="ECO:0000313" key="1">
    <source>
        <dbReference type="EMBL" id="SIR64713.1"/>
    </source>
</evidence>